<evidence type="ECO:0000313" key="1">
    <source>
        <dbReference type="EMBL" id="MBT1687157.1"/>
    </source>
</evidence>
<sequence length="154" mass="17027">MYLEYMNGRLSDAGNDLRKALEESAAQKAASAEVEKVSEGMVSEIKDAINTLAEELKPVFAENGKLLEVITPARDTNLIEVLYYPESTLKQTRGVNTAALRIEFAPKDGRAIVLRRDSFFTPFEKVETVNITNKNSVAHLAEATYNFAKSVAVK</sequence>
<organism evidence="1 2">
    <name type="scientific">Dawidia soli</name>
    <dbReference type="NCBI Taxonomy" id="2782352"/>
    <lineage>
        <taxon>Bacteria</taxon>
        <taxon>Pseudomonadati</taxon>
        <taxon>Bacteroidota</taxon>
        <taxon>Cytophagia</taxon>
        <taxon>Cytophagales</taxon>
        <taxon>Chryseotaleaceae</taxon>
        <taxon>Dawidia</taxon>
    </lineage>
</organism>
<dbReference type="RefSeq" id="WP_254090391.1">
    <property type="nucleotide sequence ID" value="NZ_JAHESC010000014.1"/>
</dbReference>
<evidence type="ECO:0000313" key="2">
    <source>
        <dbReference type="Proteomes" id="UP001319180"/>
    </source>
</evidence>
<accession>A0AAP2GDD8</accession>
<protein>
    <submittedName>
        <fullName evidence="1">Uncharacterized protein</fullName>
    </submittedName>
</protein>
<reference evidence="1 2" key="1">
    <citation type="submission" date="2021-05" db="EMBL/GenBank/DDBJ databases">
        <title>A Polyphasic approach of four new species of the genus Ohtaekwangia: Ohtaekwangia histidinii sp. nov., Ohtaekwangia cretensis sp. nov., Ohtaekwangia indiensis sp. nov., Ohtaekwangia reichenbachii sp. nov. from diverse environment.</title>
        <authorList>
            <person name="Octaviana S."/>
        </authorList>
    </citation>
    <scope>NUCLEOTIDE SEQUENCE [LARGE SCALE GENOMIC DNA]</scope>
    <source>
        <strain evidence="1 2">PWU37</strain>
    </source>
</reference>
<name>A0AAP2GDD8_9BACT</name>
<dbReference type="Proteomes" id="UP001319180">
    <property type="component" value="Unassembled WGS sequence"/>
</dbReference>
<dbReference type="AlphaFoldDB" id="A0AAP2GDD8"/>
<proteinExistence type="predicted"/>
<gene>
    <name evidence="1" type="ORF">KK078_11335</name>
</gene>
<dbReference type="EMBL" id="JAHESC010000014">
    <property type="protein sequence ID" value="MBT1687157.1"/>
    <property type="molecule type" value="Genomic_DNA"/>
</dbReference>
<keyword evidence="2" id="KW-1185">Reference proteome</keyword>
<comment type="caution">
    <text evidence="1">The sequence shown here is derived from an EMBL/GenBank/DDBJ whole genome shotgun (WGS) entry which is preliminary data.</text>
</comment>